<accession>A0A7M4D3R1</accession>
<dbReference type="PANTHER" id="PTHR18964:SF149">
    <property type="entry name" value="BIFUNCTIONAL UDP-N-ACETYLGLUCOSAMINE 2-EPIMERASE_N-ACETYLMANNOSAMINE KINASE"/>
    <property type="match status" value="1"/>
</dbReference>
<reference evidence="3 4" key="1">
    <citation type="submission" date="2019-11" db="EMBL/GenBank/DDBJ databases">
        <title>Draft genome sequence of Labilibaculum sp. strain SYP isolated from Black Sea.</title>
        <authorList>
            <person name="Yadav S."/>
            <person name="Villanueva L."/>
        </authorList>
    </citation>
    <scope>NUCLEOTIDE SEQUENCE [LARGE SCALE GENOMIC DNA]</scope>
    <source>
        <strain evidence="3 4">44</strain>
    </source>
</reference>
<dbReference type="OrthoDB" id="9810372at2"/>
<dbReference type="InterPro" id="IPR043129">
    <property type="entry name" value="ATPase_NBD"/>
</dbReference>
<dbReference type="SUPFAM" id="SSF53067">
    <property type="entry name" value="Actin-like ATPase domain"/>
    <property type="match status" value="1"/>
</dbReference>
<evidence type="ECO:0000313" key="5">
    <source>
        <dbReference type="Proteomes" id="UP000462449"/>
    </source>
</evidence>
<evidence type="ECO:0000313" key="2">
    <source>
        <dbReference type="EMBL" id="MUP37290.1"/>
    </source>
</evidence>
<sequence>MKTIYIYPLKKMIKSEIKLELEFLYEKTLAGTVNAKKRKQNQYRKIISHLYYNGVASIAEIVKTAKMSQPLVASLVEDLLGFGVILENGIGESIGGRRPNLYCMNPEYQYVVGVDINLHTLNLAVFDLNNQLIYREEFKEFELENSSEYCQALIGKINVALETISIEREKVLAVGISIPGLVDAENGLTHTHLSFAEEGLRTYLNRKLGFPILLDNDARTMALGEKAFGKAKDKKNVLCLNLSNGIGLGMILNGELHSGKNGFAGEFGHILIDPEGTLCNCGKIGCLETLTSGKILVRQIKEGIEKGQESFLAKYKDEGKKIDLRAVVDAILAGDQFAIDQLNKMCEYLGKGLVTLIHLLNPEMIIIGGRLAQAGKYIISPVSMWMNKYAMDKISSETELVNSDLLDDAALMGTMANVMKKIVSD</sequence>
<dbReference type="Gene3D" id="3.30.420.40">
    <property type="match status" value="2"/>
</dbReference>
<dbReference type="EMBL" id="WOTW01000009">
    <property type="protein sequence ID" value="MUP37290.1"/>
    <property type="molecule type" value="Genomic_DNA"/>
</dbReference>
<organism evidence="2 5">
    <name type="scientific">Labilibaculum euxinus</name>
    <dbReference type="NCBI Taxonomy" id="2686357"/>
    <lineage>
        <taxon>Bacteria</taxon>
        <taxon>Pseudomonadati</taxon>
        <taxon>Bacteroidota</taxon>
        <taxon>Bacteroidia</taxon>
        <taxon>Marinilabiliales</taxon>
        <taxon>Marinifilaceae</taxon>
        <taxon>Labilibaculum</taxon>
    </lineage>
</organism>
<name>A0A7M4D3R1_9BACT</name>
<evidence type="ECO:0000313" key="4">
    <source>
        <dbReference type="Proteomes" id="UP000285951"/>
    </source>
</evidence>
<dbReference type="AlphaFoldDB" id="A0A7M4D3R1"/>
<dbReference type="Gene3D" id="1.10.10.10">
    <property type="entry name" value="Winged helix-like DNA-binding domain superfamily/Winged helix DNA-binding domain"/>
    <property type="match status" value="1"/>
</dbReference>
<dbReference type="Proteomes" id="UP000285951">
    <property type="component" value="Unassembled WGS sequence"/>
</dbReference>
<proteinExistence type="inferred from homology"/>
<comment type="caution">
    <text evidence="2">The sequence shown here is derived from an EMBL/GenBank/DDBJ whole genome shotgun (WGS) entry which is preliminary data.</text>
</comment>
<evidence type="ECO:0000313" key="3">
    <source>
        <dbReference type="EMBL" id="MVB06495.1"/>
    </source>
</evidence>
<dbReference type="InterPro" id="IPR036388">
    <property type="entry name" value="WH-like_DNA-bd_sf"/>
</dbReference>
<comment type="similarity">
    <text evidence="1">Belongs to the ROK (NagC/XylR) family.</text>
</comment>
<evidence type="ECO:0000256" key="1">
    <source>
        <dbReference type="ARBA" id="ARBA00006479"/>
    </source>
</evidence>
<reference evidence="2 5" key="2">
    <citation type="submission" date="2019-12" db="EMBL/GenBank/DDBJ databases">
        <title>Draft genome sequence of Labilibaculum sp. strain 44 isolated from deep waters of Black Sea.</title>
        <authorList>
            <person name="Yadav S."/>
            <person name="Villanueva L."/>
        </authorList>
    </citation>
    <scope>NUCLEOTIDE SEQUENCE [LARGE SCALE GENOMIC DNA]</scope>
    <source>
        <strain evidence="2 5">44</strain>
    </source>
</reference>
<dbReference type="PANTHER" id="PTHR18964">
    <property type="entry name" value="ROK (REPRESSOR, ORF, KINASE) FAMILY"/>
    <property type="match status" value="1"/>
</dbReference>
<dbReference type="InterPro" id="IPR036390">
    <property type="entry name" value="WH_DNA-bd_sf"/>
</dbReference>
<dbReference type="SUPFAM" id="SSF46785">
    <property type="entry name" value="Winged helix' DNA-binding domain"/>
    <property type="match status" value="1"/>
</dbReference>
<gene>
    <name evidence="3" type="ORF">DWB62_005635</name>
    <name evidence="2" type="ORF">GNY23_05635</name>
</gene>
<dbReference type="InterPro" id="IPR000600">
    <property type="entry name" value="ROK"/>
</dbReference>
<dbReference type="EMBL" id="QTZN02000009">
    <property type="protein sequence ID" value="MVB06495.1"/>
    <property type="molecule type" value="Genomic_DNA"/>
</dbReference>
<keyword evidence="4" id="KW-1185">Reference proteome</keyword>
<dbReference type="Pfam" id="PF00480">
    <property type="entry name" value="ROK"/>
    <property type="match status" value="1"/>
</dbReference>
<dbReference type="Proteomes" id="UP000462449">
    <property type="component" value="Unassembled WGS sequence"/>
</dbReference>
<protein>
    <submittedName>
        <fullName evidence="2">ROK family protein</fullName>
    </submittedName>
</protein>
<dbReference type="PROSITE" id="PS01125">
    <property type="entry name" value="ROK"/>
    <property type="match status" value="1"/>
</dbReference>
<dbReference type="InterPro" id="IPR049874">
    <property type="entry name" value="ROK_cs"/>
</dbReference>
<dbReference type="RefSeq" id="WP_156195097.1">
    <property type="nucleotide sequence ID" value="NZ_QTZN02000009.1"/>
</dbReference>